<dbReference type="InterPro" id="IPR050640">
    <property type="entry name" value="Bact_2-comp_sensor_kinase"/>
</dbReference>
<feature type="transmembrane region" description="Helical" evidence="1">
    <location>
        <begin position="49"/>
        <end position="69"/>
    </location>
</feature>
<dbReference type="InterPro" id="IPR036890">
    <property type="entry name" value="HATPase_C_sf"/>
</dbReference>
<dbReference type="GO" id="GO:0000155">
    <property type="term" value="F:phosphorelay sensor kinase activity"/>
    <property type="evidence" value="ECO:0007669"/>
    <property type="project" value="InterPro"/>
</dbReference>
<dbReference type="PANTHER" id="PTHR34220">
    <property type="entry name" value="SENSOR HISTIDINE KINASE YPDA"/>
    <property type="match status" value="1"/>
</dbReference>
<dbReference type="PANTHER" id="PTHR34220:SF7">
    <property type="entry name" value="SENSOR HISTIDINE KINASE YPDA"/>
    <property type="match status" value="1"/>
</dbReference>
<dbReference type="RefSeq" id="WP_434029665.1">
    <property type="nucleotide sequence ID" value="NZ_BNBA01000024.1"/>
</dbReference>
<keyword evidence="4" id="KW-1185">Reference proteome</keyword>
<organism evidence="3 4">
    <name type="scientific">Xanthomonas boreopolis</name>
    <dbReference type="NCBI Taxonomy" id="86183"/>
    <lineage>
        <taxon>Bacteria</taxon>
        <taxon>Pseudomonadati</taxon>
        <taxon>Pseudomonadota</taxon>
        <taxon>Gammaproteobacteria</taxon>
        <taxon>Lysobacterales</taxon>
        <taxon>Lysobacteraceae</taxon>
        <taxon>Xanthomonas</taxon>
    </lineage>
</organism>
<dbReference type="InterPro" id="IPR010559">
    <property type="entry name" value="Sig_transdc_His_kin_internal"/>
</dbReference>
<dbReference type="AlphaFoldDB" id="A0A919KIW4"/>
<reference evidence="3" key="2">
    <citation type="submission" date="2020-09" db="EMBL/GenBank/DDBJ databases">
        <authorList>
            <person name="Sun Q."/>
            <person name="Ohkuma M."/>
        </authorList>
    </citation>
    <scope>NUCLEOTIDE SEQUENCE</scope>
    <source>
        <strain evidence="3">JCM 13306</strain>
    </source>
</reference>
<dbReference type="Proteomes" id="UP000623958">
    <property type="component" value="Unassembled WGS sequence"/>
</dbReference>
<dbReference type="Pfam" id="PF06580">
    <property type="entry name" value="His_kinase"/>
    <property type="match status" value="1"/>
</dbReference>
<feature type="transmembrane region" description="Helical" evidence="1">
    <location>
        <begin position="117"/>
        <end position="138"/>
    </location>
</feature>
<keyword evidence="1" id="KW-0472">Membrane</keyword>
<dbReference type="GO" id="GO:0016020">
    <property type="term" value="C:membrane"/>
    <property type="evidence" value="ECO:0007669"/>
    <property type="project" value="InterPro"/>
</dbReference>
<keyword evidence="3" id="KW-0418">Kinase</keyword>
<feature type="transmembrane region" description="Helical" evidence="1">
    <location>
        <begin position="81"/>
        <end position="105"/>
    </location>
</feature>
<comment type="caution">
    <text evidence="3">The sequence shown here is derived from an EMBL/GenBank/DDBJ whole genome shotgun (WGS) entry which is preliminary data.</text>
</comment>
<gene>
    <name evidence="3" type="primary">algZ</name>
    <name evidence="3" type="ORF">GCM10009090_28280</name>
</gene>
<dbReference type="EMBL" id="BNBA01000024">
    <property type="protein sequence ID" value="GHH57288.1"/>
    <property type="molecule type" value="Genomic_DNA"/>
</dbReference>
<name>A0A919KIW4_9XANT</name>
<evidence type="ECO:0000259" key="2">
    <source>
        <dbReference type="Pfam" id="PF06580"/>
    </source>
</evidence>
<keyword evidence="1" id="KW-0812">Transmembrane</keyword>
<proteinExistence type="predicted"/>
<feature type="transmembrane region" description="Helical" evidence="1">
    <location>
        <begin position="20"/>
        <end position="37"/>
    </location>
</feature>
<dbReference type="SUPFAM" id="SSF55874">
    <property type="entry name" value="ATPase domain of HSP90 chaperone/DNA topoisomerase II/histidine kinase"/>
    <property type="match status" value="1"/>
</dbReference>
<accession>A0A919KIW4</accession>
<protein>
    <submittedName>
        <fullName evidence="3">Histidine kinase</fullName>
    </submittedName>
</protein>
<evidence type="ECO:0000313" key="3">
    <source>
        <dbReference type="EMBL" id="GHH57288.1"/>
    </source>
</evidence>
<feature type="domain" description="Signal transduction histidine kinase internal region" evidence="2">
    <location>
        <begin position="157"/>
        <end position="235"/>
    </location>
</feature>
<reference evidence="3" key="1">
    <citation type="journal article" date="2014" name="Int. J. Syst. Evol. Microbiol.">
        <title>Complete genome sequence of Corynebacterium casei LMG S-19264T (=DSM 44701T), isolated from a smear-ripened cheese.</title>
        <authorList>
            <consortium name="US DOE Joint Genome Institute (JGI-PGF)"/>
            <person name="Walter F."/>
            <person name="Albersmeier A."/>
            <person name="Kalinowski J."/>
            <person name="Ruckert C."/>
        </authorList>
    </citation>
    <scope>NUCLEOTIDE SEQUENCE</scope>
    <source>
        <strain evidence="3">JCM 13306</strain>
    </source>
</reference>
<evidence type="ECO:0000313" key="4">
    <source>
        <dbReference type="Proteomes" id="UP000623958"/>
    </source>
</evidence>
<sequence>MSVPASPQPWMPDLCRLPRIATMLGLAELVVLVVALVPDGARVWTVGRFLSASGFALWLALVVAALLCLSRRWLSSLPQRLGALLAVAMAGLVAMLAAGVVHALYSAVGQAPLGAQVGLARFVVGSASTVMLIVALALRHFYVSDRSVAQLQAIARAEADALQARIRPHFLFNSMNLIAGLLRRDPEVAEQAVLDLSDLFRAALGAGEGNSTLRAECELAERYLAIESLRLGGRLAVDWQREEPLPWSLAMPRLVLQPLVENAVLHGISRLPEGGTVSLRLRAADERLYVGIVNPAPPPQAPPALAQGAGHAQASIAHRLAYRFGPLARMTAGWTDGYYACEIVLPLKRGETVEGADRGR</sequence>
<keyword evidence="1" id="KW-1133">Transmembrane helix</keyword>
<evidence type="ECO:0000256" key="1">
    <source>
        <dbReference type="SAM" id="Phobius"/>
    </source>
</evidence>
<keyword evidence="3" id="KW-0808">Transferase</keyword>